<keyword evidence="2" id="KW-1185">Reference proteome</keyword>
<dbReference type="AlphaFoldDB" id="A0AAN8ET59"/>
<evidence type="ECO:0000313" key="2">
    <source>
        <dbReference type="Proteomes" id="UP001331761"/>
    </source>
</evidence>
<accession>A0AAN8ET59</accession>
<sequence length="68" mass="7499">PTFVILVLKNCDTVRFPCKFASSGVVRFSFITLTKSSMTRPVNAGVFHSYFTAYCSRALVLLVSGKMS</sequence>
<name>A0AAN8ET59_TRICO</name>
<evidence type="ECO:0000313" key="1">
    <source>
        <dbReference type="EMBL" id="KAK5967611.1"/>
    </source>
</evidence>
<reference evidence="1 2" key="1">
    <citation type="submission" date="2019-10" db="EMBL/GenBank/DDBJ databases">
        <title>Assembly and Annotation for the nematode Trichostrongylus colubriformis.</title>
        <authorList>
            <person name="Martin J."/>
        </authorList>
    </citation>
    <scope>NUCLEOTIDE SEQUENCE [LARGE SCALE GENOMIC DNA]</scope>
    <source>
        <strain evidence="1">G859</strain>
        <tissue evidence="1">Whole worm</tissue>
    </source>
</reference>
<dbReference type="EMBL" id="WIXE01022297">
    <property type="protein sequence ID" value="KAK5967611.1"/>
    <property type="molecule type" value="Genomic_DNA"/>
</dbReference>
<feature type="non-terminal residue" evidence="1">
    <location>
        <position position="1"/>
    </location>
</feature>
<protein>
    <submittedName>
        <fullName evidence="1">Uncharacterized protein</fullName>
    </submittedName>
</protein>
<dbReference type="Proteomes" id="UP001331761">
    <property type="component" value="Unassembled WGS sequence"/>
</dbReference>
<organism evidence="1 2">
    <name type="scientific">Trichostrongylus colubriformis</name>
    <name type="common">Black scour worm</name>
    <dbReference type="NCBI Taxonomy" id="6319"/>
    <lineage>
        <taxon>Eukaryota</taxon>
        <taxon>Metazoa</taxon>
        <taxon>Ecdysozoa</taxon>
        <taxon>Nematoda</taxon>
        <taxon>Chromadorea</taxon>
        <taxon>Rhabditida</taxon>
        <taxon>Rhabditina</taxon>
        <taxon>Rhabditomorpha</taxon>
        <taxon>Strongyloidea</taxon>
        <taxon>Trichostrongylidae</taxon>
        <taxon>Trichostrongylus</taxon>
    </lineage>
</organism>
<gene>
    <name evidence="1" type="ORF">GCK32_002859</name>
</gene>
<comment type="caution">
    <text evidence="1">The sequence shown here is derived from an EMBL/GenBank/DDBJ whole genome shotgun (WGS) entry which is preliminary data.</text>
</comment>
<proteinExistence type="predicted"/>